<evidence type="ECO:0000256" key="2">
    <source>
        <dbReference type="ARBA" id="ARBA00022980"/>
    </source>
</evidence>
<dbReference type="EMBL" id="CP115611">
    <property type="protein sequence ID" value="WBW71283.1"/>
    <property type="molecule type" value="Genomic_DNA"/>
</dbReference>
<dbReference type="GO" id="GO:0003735">
    <property type="term" value="F:structural constituent of ribosome"/>
    <property type="evidence" value="ECO:0007669"/>
    <property type="project" value="InterPro"/>
</dbReference>
<comment type="similarity">
    <text evidence="1">Belongs to the universal ribosomal protein uS17 family.</text>
</comment>
<proteinExistence type="inferred from homology"/>
<dbReference type="Pfam" id="PF00366">
    <property type="entry name" value="Ribosomal_S17"/>
    <property type="match status" value="1"/>
</dbReference>
<dbReference type="GO" id="GO:1990904">
    <property type="term" value="C:ribonucleoprotein complex"/>
    <property type="evidence" value="ECO:0007669"/>
    <property type="project" value="UniProtKB-KW"/>
</dbReference>
<dbReference type="GO" id="GO:0005739">
    <property type="term" value="C:mitochondrion"/>
    <property type="evidence" value="ECO:0007669"/>
    <property type="project" value="TreeGrafter"/>
</dbReference>
<evidence type="ECO:0000256" key="3">
    <source>
        <dbReference type="ARBA" id="ARBA00023274"/>
    </source>
</evidence>
<keyword evidence="5" id="KW-1185">Reference proteome</keyword>
<protein>
    <submittedName>
        <fullName evidence="4">Mitochondrial ribosomal protein subunit S17</fullName>
    </submittedName>
</protein>
<dbReference type="GO" id="GO:0006412">
    <property type="term" value="P:translation"/>
    <property type="evidence" value="ECO:0007669"/>
    <property type="project" value="InterPro"/>
</dbReference>
<evidence type="ECO:0000256" key="1">
    <source>
        <dbReference type="ARBA" id="ARBA00010254"/>
    </source>
</evidence>
<dbReference type="GO" id="GO:0005840">
    <property type="term" value="C:ribosome"/>
    <property type="evidence" value="ECO:0007669"/>
    <property type="project" value="UniProtKB-KW"/>
</dbReference>
<dbReference type="InterPro" id="IPR000266">
    <property type="entry name" value="Ribosomal_uS17"/>
</dbReference>
<dbReference type="CDD" id="cd00364">
    <property type="entry name" value="Ribosomal_uS17"/>
    <property type="match status" value="1"/>
</dbReference>
<keyword evidence="3" id="KW-0687">Ribonucleoprotein</keyword>
<evidence type="ECO:0000313" key="5">
    <source>
        <dbReference type="Proteomes" id="UP001212411"/>
    </source>
</evidence>
<organism evidence="4 5">
    <name type="scientific">Schizosaccharomyces osmophilus</name>
    <dbReference type="NCBI Taxonomy" id="2545709"/>
    <lineage>
        <taxon>Eukaryota</taxon>
        <taxon>Fungi</taxon>
        <taxon>Dikarya</taxon>
        <taxon>Ascomycota</taxon>
        <taxon>Taphrinomycotina</taxon>
        <taxon>Schizosaccharomycetes</taxon>
        <taxon>Schizosaccharomycetales</taxon>
        <taxon>Schizosaccharomycetaceae</taxon>
        <taxon>Schizosaccharomyces</taxon>
    </lineage>
</organism>
<reference evidence="4 5" key="1">
    <citation type="journal article" date="2023" name="G3 (Bethesda)">
        <title>A high-quality reference genome for the fission yeast Schizosaccharomyces osmophilus.</title>
        <authorList>
            <person name="Jia G.S."/>
            <person name="Zhang W.C."/>
            <person name="Liang Y."/>
            <person name="Liu X.H."/>
            <person name="Rhind N."/>
            <person name="Pidoux A."/>
            <person name="Brysch-Herzberg M."/>
            <person name="Du L.L."/>
        </authorList>
    </citation>
    <scope>NUCLEOTIDE SEQUENCE [LARGE SCALE GENOMIC DNA]</scope>
    <source>
        <strain evidence="4 5">CBS 15793</strain>
    </source>
</reference>
<dbReference type="InterPro" id="IPR012340">
    <property type="entry name" value="NA-bd_OB-fold"/>
</dbReference>
<dbReference type="SUPFAM" id="SSF50249">
    <property type="entry name" value="Nucleic acid-binding proteins"/>
    <property type="match status" value="1"/>
</dbReference>
<accession>A0AAF0AUD5</accession>
<dbReference type="GeneID" id="80874831"/>
<dbReference type="RefSeq" id="XP_056035526.1">
    <property type="nucleotide sequence ID" value="XM_056180142.1"/>
</dbReference>
<dbReference type="Gene3D" id="2.40.50.140">
    <property type="entry name" value="Nucleic acid-binding proteins"/>
    <property type="match status" value="1"/>
</dbReference>
<name>A0AAF0AUD5_9SCHI</name>
<sequence length="98" mass="11168">MKLNYFGIVISNFMPKTAKVRVAKEKFHPVIKKYVTKYQNYMVQDDRGCGVGDAVVIQPCRPRSATKRFEIIKILQEANRVSPNAFSTSNETPTELKS</sequence>
<dbReference type="PANTHER" id="PTHR10744:SF1">
    <property type="entry name" value="SMALL RIBOSOMAL SUBUNIT PROTEIN US17M"/>
    <property type="match status" value="1"/>
</dbReference>
<dbReference type="PRINTS" id="PR00973">
    <property type="entry name" value="RIBOSOMALS17"/>
</dbReference>
<keyword evidence="2 4" id="KW-0689">Ribosomal protein</keyword>
<dbReference type="PANTHER" id="PTHR10744">
    <property type="entry name" value="40S RIBOSOMAL PROTEIN S11 FAMILY MEMBER"/>
    <property type="match status" value="1"/>
</dbReference>
<dbReference type="KEGG" id="som:SOMG_01349"/>
<evidence type="ECO:0000313" key="4">
    <source>
        <dbReference type="EMBL" id="WBW71283.1"/>
    </source>
</evidence>
<dbReference type="Proteomes" id="UP001212411">
    <property type="component" value="Chromosome 1"/>
</dbReference>
<gene>
    <name evidence="4" type="primary">mrps17</name>
    <name evidence="4" type="ORF">SOMG_01349</name>
</gene>
<dbReference type="AlphaFoldDB" id="A0AAF0AUD5"/>